<dbReference type="Pfam" id="PF13559">
    <property type="entry name" value="DUF4129"/>
    <property type="match status" value="1"/>
</dbReference>
<feature type="transmembrane region" description="Helical" evidence="2">
    <location>
        <begin position="594"/>
        <end position="614"/>
    </location>
</feature>
<reference evidence="4 5" key="1">
    <citation type="submission" date="2017-10" db="EMBL/GenBank/DDBJ databases">
        <title>Novel microbial diversity and functional potential in the marine mammal oral microbiome.</title>
        <authorList>
            <person name="Dudek N.K."/>
            <person name="Sun C.L."/>
            <person name="Burstein D."/>
            <person name="Kantor R.S."/>
            <person name="Aliaga Goltsman D.S."/>
            <person name="Bik E.M."/>
            <person name="Thomas B.C."/>
            <person name="Banfield J.F."/>
            <person name="Relman D.A."/>
        </authorList>
    </citation>
    <scope>NUCLEOTIDE SEQUENCE [LARGE SCALE GENOMIC DNA]</scope>
    <source>
        <strain evidence="4">DOLJORAL78_61_10</strain>
    </source>
</reference>
<dbReference type="AlphaFoldDB" id="A0A2G6KBI7"/>
<proteinExistence type="predicted"/>
<evidence type="ECO:0000313" key="4">
    <source>
        <dbReference type="EMBL" id="PIE33066.1"/>
    </source>
</evidence>
<dbReference type="Pfam" id="PF11992">
    <property type="entry name" value="TgpA_N"/>
    <property type="match status" value="1"/>
</dbReference>
<feature type="compositionally biased region" description="Pro residues" evidence="1">
    <location>
        <begin position="576"/>
        <end position="589"/>
    </location>
</feature>
<comment type="caution">
    <text evidence="4">The sequence shown here is derived from an EMBL/GenBank/DDBJ whole genome shotgun (WGS) entry which is preliminary data.</text>
</comment>
<dbReference type="Gene3D" id="3.10.620.30">
    <property type="match status" value="1"/>
</dbReference>
<dbReference type="EMBL" id="PDSL01000038">
    <property type="protein sequence ID" value="PIE33066.1"/>
    <property type="molecule type" value="Genomic_DNA"/>
</dbReference>
<feature type="transmembrane region" description="Helical" evidence="2">
    <location>
        <begin position="108"/>
        <end position="135"/>
    </location>
</feature>
<keyword evidence="2" id="KW-1133">Transmembrane helix</keyword>
<dbReference type="Proteomes" id="UP000230914">
    <property type="component" value="Unassembled WGS sequence"/>
</dbReference>
<feature type="region of interest" description="Disordered" evidence="1">
    <location>
        <begin position="525"/>
        <end position="589"/>
    </location>
</feature>
<accession>A0A2G6KBI7</accession>
<dbReference type="SMART" id="SM00460">
    <property type="entry name" value="TGc"/>
    <property type="match status" value="1"/>
</dbReference>
<gene>
    <name evidence="4" type="ORF">CSA55_02325</name>
</gene>
<dbReference type="InterPro" id="IPR025403">
    <property type="entry name" value="TgpA-like_C"/>
</dbReference>
<dbReference type="PANTHER" id="PTHR42736">
    <property type="entry name" value="PROTEIN-GLUTAMINE GAMMA-GLUTAMYLTRANSFERASE"/>
    <property type="match status" value="1"/>
</dbReference>
<dbReference type="InterPro" id="IPR021878">
    <property type="entry name" value="TgpA_N"/>
</dbReference>
<dbReference type="SUPFAM" id="SSF54001">
    <property type="entry name" value="Cysteine proteinases"/>
    <property type="match status" value="1"/>
</dbReference>
<feature type="transmembrane region" description="Helical" evidence="2">
    <location>
        <begin position="36"/>
        <end position="55"/>
    </location>
</feature>
<dbReference type="InterPro" id="IPR002931">
    <property type="entry name" value="Transglutaminase-like"/>
</dbReference>
<evidence type="ECO:0000313" key="5">
    <source>
        <dbReference type="Proteomes" id="UP000230914"/>
    </source>
</evidence>
<dbReference type="Pfam" id="PF01841">
    <property type="entry name" value="Transglut_core"/>
    <property type="match status" value="1"/>
</dbReference>
<evidence type="ECO:0000256" key="1">
    <source>
        <dbReference type="SAM" id="MobiDB-lite"/>
    </source>
</evidence>
<feature type="transmembrane region" description="Helical" evidence="2">
    <location>
        <begin position="12"/>
        <end position="30"/>
    </location>
</feature>
<dbReference type="InterPro" id="IPR052901">
    <property type="entry name" value="Bact_TGase-like"/>
</dbReference>
<feature type="domain" description="Transglutaminase-like" evidence="3">
    <location>
        <begin position="457"/>
        <end position="527"/>
    </location>
</feature>
<sequence>MTSRRFHELAASGYLIVFHLVVAAFLLRVFDDTEMFRSMATLIVVGHLVTALMRLSPLPSWLSILTSALSVAWLSVLTVSPATTWWTLPTAATWHDWVSDLRALPDELYAVTPPVAFDAGWAVVATLAIALAVVVSDGLAFRARAKVEPLVPGLTIVVVVIALGIADHRPILPIVLVFVSVITIAGLRWFHATEHLDRTTSQGSRSWTPIAIIATASAVAALAGVVGPRLPGAQAGPILNTSGEATQRVTRIASPLVDIRSRLTERQDREVFQVISAQPAYWRLTTLSEFDGSTFQLAEESIEEIGDAQLSPEDIFAHTVTIVDLPGHLVPVAAEPRQASGQGADGSVMVRQGADTGAFVVTERTLKPGDVFTLVSQRPALDPDRLRSVGSANPPLSTSLDLPSDLPPSVVTLTRELVADAPTGYDAALALQNWFRSEFEYSLTVEPGHDIDAITTFLDERVGYCEQFAVTYAAMARTVGLPSRVAVGYTSGDRDEAGVYHVKELHAHAWPEIWFDDVGWVPFEPTPGRGDSTTSTHTGVEPAQATGEPSTTIPVTIPVQESGDNTPRSTLTPAAPSGPPPSPAPSPPPSHRRLWWSILGFGIVAIAVMAPEALRRMNRSRHARRSPSDRIERDWTRALRSLNAVGMIADPSMTPAEIAASTGVQFPSAHPLMVDLAAIVERHLFGPNSPQRDQTLASLADTADTITDKIDSLVAATLTRSDRLRRYLTEWN</sequence>
<organism evidence="4 5">
    <name type="scientific">Ilumatobacter coccineus</name>
    <dbReference type="NCBI Taxonomy" id="467094"/>
    <lineage>
        <taxon>Bacteria</taxon>
        <taxon>Bacillati</taxon>
        <taxon>Actinomycetota</taxon>
        <taxon>Acidimicrobiia</taxon>
        <taxon>Acidimicrobiales</taxon>
        <taxon>Ilumatobacteraceae</taxon>
        <taxon>Ilumatobacter</taxon>
    </lineage>
</organism>
<name>A0A2G6KBI7_9ACTN</name>
<feature type="compositionally biased region" description="Polar residues" evidence="1">
    <location>
        <begin position="562"/>
        <end position="572"/>
    </location>
</feature>
<feature type="transmembrane region" description="Helical" evidence="2">
    <location>
        <begin position="147"/>
        <end position="165"/>
    </location>
</feature>
<feature type="transmembrane region" description="Helical" evidence="2">
    <location>
        <begin position="210"/>
        <end position="230"/>
    </location>
</feature>
<evidence type="ECO:0000259" key="3">
    <source>
        <dbReference type="SMART" id="SM00460"/>
    </source>
</evidence>
<keyword evidence="2" id="KW-0472">Membrane</keyword>
<evidence type="ECO:0000256" key="2">
    <source>
        <dbReference type="SAM" id="Phobius"/>
    </source>
</evidence>
<keyword evidence="2" id="KW-0812">Transmembrane</keyword>
<dbReference type="InterPro" id="IPR038765">
    <property type="entry name" value="Papain-like_cys_pep_sf"/>
</dbReference>
<dbReference type="PANTHER" id="PTHR42736:SF1">
    <property type="entry name" value="PROTEIN-GLUTAMINE GAMMA-GLUTAMYLTRANSFERASE"/>
    <property type="match status" value="1"/>
</dbReference>
<protein>
    <recommendedName>
        <fullName evidence="3">Transglutaminase-like domain-containing protein</fullName>
    </recommendedName>
</protein>
<feature type="transmembrane region" description="Helical" evidence="2">
    <location>
        <begin position="171"/>
        <end position="190"/>
    </location>
</feature>
<feature type="transmembrane region" description="Helical" evidence="2">
    <location>
        <begin position="62"/>
        <end position="88"/>
    </location>
</feature>